<organism evidence="1 2">
    <name type="scientific">Entamoeba histolytica</name>
    <dbReference type="NCBI Taxonomy" id="5759"/>
    <lineage>
        <taxon>Eukaryota</taxon>
        <taxon>Amoebozoa</taxon>
        <taxon>Evosea</taxon>
        <taxon>Archamoebae</taxon>
        <taxon>Mastigamoebida</taxon>
        <taxon>Entamoebidae</taxon>
        <taxon>Entamoeba</taxon>
    </lineage>
</organism>
<comment type="caution">
    <text evidence="1">The sequence shown here is derived from an EMBL/GenBank/DDBJ whole genome shotgun (WGS) entry which is preliminary data.</text>
</comment>
<dbReference type="Proteomes" id="UP000078387">
    <property type="component" value="Unassembled WGS sequence"/>
</dbReference>
<sequence>MANHHMILNCKPYIPNQQLLYGKKEDVLCLFPDKNSFENERIKRKKALLQKQEDIKFCTEELEITQMYNSPPIIPYK</sequence>
<protein>
    <submittedName>
        <fullName evidence="1">Single tm domain protein</fullName>
    </submittedName>
</protein>
<dbReference type="VEuPathDB" id="AmoebaDB:KM1_017100"/>
<dbReference type="AlphaFoldDB" id="A0A175JM04"/>
<proteinExistence type="predicted"/>
<gene>
    <name evidence="1" type="ORF">CL6EHI_c00084</name>
</gene>
<evidence type="ECO:0000313" key="1">
    <source>
        <dbReference type="EMBL" id="GAT94486.1"/>
    </source>
</evidence>
<dbReference type="EMBL" id="BDEQ01000001">
    <property type="protein sequence ID" value="GAT94486.1"/>
    <property type="molecule type" value="Genomic_DNA"/>
</dbReference>
<evidence type="ECO:0000313" key="2">
    <source>
        <dbReference type="Proteomes" id="UP000078387"/>
    </source>
</evidence>
<accession>A0A175JM04</accession>
<name>A0A175JM04_ENTHI</name>
<reference evidence="1 2" key="1">
    <citation type="submission" date="2016-05" db="EMBL/GenBank/DDBJ databases">
        <title>First whole genome sequencing of Entamoeba histolytica HM1:IMSS-clone-6.</title>
        <authorList>
            <person name="Mukherjee Avik.K."/>
            <person name="Izumyama S."/>
            <person name="Nakada-Tsukui K."/>
            <person name="Nozaki T."/>
        </authorList>
    </citation>
    <scope>NUCLEOTIDE SEQUENCE [LARGE SCALE GENOMIC DNA]</scope>
    <source>
        <strain evidence="1 2">HM1:IMSS clone 6</strain>
    </source>
</reference>